<keyword evidence="2" id="KW-1185">Reference proteome</keyword>
<organism evidence="1 2">
    <name type="scientific">Chryseobacterium oryctis</name>
    <dbReference type="NCBI Taxonomy" id="2952618"/>
    <lineage>
        <taxon>Bacteria</taxon>
        <taxon>Pseudomonadati</taxon>
        <taxon>Bacteroidota</taxon>
        <taxon>Flavobacteriia</taxon>
        <taxon>Flavobacteriales</taxon>
        <taxon>Weeksellaceae</taxon>
        <taxon>Chryseobacterium group</taxon>
        <taxon>Chryseobacterium</taxon>
    </lineage>
</organism>
<dbReference type="RefSeq" id="WP_264742478.1">
    <property type="nucleotide sequence ID" value="NZ_JAPDHV010000002.1"/>
</dbReference>
<evidence type="ECO:0000313" key="1">
    <source>
        <dbReference type="EMBL" id="MCW3160524.1"/>
    </source>
</evidence>
<evidence type="ECO:0000313" key="2">
    <source>
        <dbReference type="Proteomes" id="UP001163719"/>
    </source>
</evidence>
<name>A0ABT3HL66_9FLAO</name>
<gene>
    <name evidence="1" type="ORF">OH806_04500</name>
</gene>
<reference evidence="1" key="1">
    <citation type="submission" date="2022-10" db="EMBL/GenBank/DDBJ databases">
        <title>Chryseobacterium babae sp. nov. isolated from the gut of the beetle Oryctes rhinoceros, and Chryseobacterium kimseyorum sp. nov., isolated from a stick insect rearing cage.</title>
        <authorList>
            <person name="Shelomi M."/>
            <person name="Han C.-J."/>
            <person name="Chen W.-M."/>
            <person name="Chen H.-K."/>
            <person name="Liaw S.-J."/>
            <person name="Muhle E."/>
            <person name="Clermont D."/>
        </authorList>
    </citation>
    <scope>NUCLEOTIDE SEQUENCE</scope>
    <source>
        <strain evidence="1">WLa1L2M3</strain>
    </source>
</reference>
<sequence>MSSIKALGIPKIKVLSLGDNNLNKIEKDFDDTILTVSFKEEPDIEVGKKSLIQFLISGNSRWGNNDLTIELINENKELSFTTLKWSSVDYGFTMKTNITSKKAGKFTVNFKANDKYINSLTLEAKYKTLENPKLVKDTKVNYSDEQKAQMIATVYGESSRDENLCVNIPWIYYNLTKKLGFEKGMNRSSFYKDRNKNKWITESYKACMFYLGKGNQFADDKMADGKTKVKDFCKDTNKNFRIYYKPYIDLIRNYFDQHIFNANEIMNPFYNWEGQGYWKDMNIRMYNYSIKWAKASQYFHLQKRGYVKTMFVKEIIAKDPARNYLDVTTYLCDDVSIEKYFKDNPTQLPKFEEGKCSAGGNKLLCNINEKNAIPGVHFDK</sequence>
<accession>A0ABT3HL66</accession>
<dbReference type="EMBL" id="JAPDHV010000002">
    <property type="protein sequence ID" value="MCW3160524.1"/>
    <property type="molecule type" value="Genomic_DNA"/>
</dbReference>
<dbReference type="Proteomes" id="UP001163719">
    <property type="component" value="Unassembled WGS sequence"/>
</dbReference>
<protein>
    <submittedName>
        <fullName evidence="1">Uncharacterized protein</fullName>
    </submittedName>
</protein>
<comment type="caution">
    <text evidence="1">The sequence shown here is derived from an EMBL/GenBank/DDBJ whole genome shotgun (WGS) entry which is preliminary data.</text>
</comment>
<proteinExistence type="predicted"/>